<dbReference type="InterPro" id="IPR042236">
    <property type="entry name" value="PI3K_accessory_sf"/>
</dbReference>
<dbReference type="SUPFAM" id="SSF48371">
    <property type="entry name" value="ARM repeat"/>
    <property type="match status" value="1"/>
</dbReference>
<dbReference type="InterPro" id="IPR016024">
    <property type="entry name" value="ARM-type_fold"/>
</dbReference>
<dbReference type="EMBL" id="MWPQ01000026">
    <property type="protein sequence ID" value="OPH83525.1"/>
    <property type="molecule type" value="Genomic_DNA"/>
</dbReference>
<dbReference type="Pfam" id="PF09450">
    <property type="entry name" value="DUF2019"/>
    <property type="match status" value="1"/>
</dbReference>
<dbReference type="Proteomes" id="UP000189940">
    <property type="component" value="Unassembled WGS sequence"/>
</dbReference>
<name>A0A1V4I092_NITVU</name>
<comment type="caution">
    <text evidence="2">The sequence shown here is derived from an EMBL/GenBank/DDBJ whole genome shotgun (WGS) entry which is preliminary data.</text>
</comment>
<reference evidence="2 3" key="1">
    <citation type="submission" date="2017-02" db="EMBL/GenBank/DDBJ databases">
        <title>Genome sequence of the nitrite-oxidizing bacterium Nitrobacter vulgaris strain Ab1.</title>
        <authorList>
            <person name="Mellbye B.L."/>
            <person name="Davis E.W."/>
            <person name="Spieck E."/>
            <person name="Chang J.H."/>
            <person name="Bottomley P.J."/>
            <person name="Sayavedra-Soto L.A."/>
        </authorList>
    </citation>
    <scope>NUCLEOTIDE SEQUENCE [LARGE SCALE GENOMIC DNA]</scope>
    <source>
        <strain evidence="2 3">Ab1</strain>
    </source>
</reference>
<evidence type="ECO:0000259" key="1">
    <source>
        <dbReference type="Pfam" id="PF09450"/>
    </source>
</evidence>
<protein>
    <recommendedName>
        <fullName evidence="1">DUF2019 domain-containing protein</fullName>
    </recommendedName>
</protein>
<dbReference type="RefSeq" id="WP_079446222.1">
    <property type="nucleotide sequence ID" value="NZ_MWPQ01000026.1"/>
</dbReference>
<proteinExistence type="predicted"/>
<dbReference type="Gene3D" id="1.25.40.70">
    <property type="entry name" value="Phosphatidylinositol 3-kinase, accessory domain (PIK)"/>
    <property type="match status" value="1"/>
</dbReference>
<dbReference type="AlphaFoldDB" id="A0A1V4I092"/>
<accession>A0A1V4I092</accession>
<keyword evidence="3" id="KW-1185">Reference proteome</keyword>
<evidence type="ECO:0000313" key="2">
    <source>
        <dbReference type="EMBL" id="OPH83525.1"/>
    </source>
</evidence>
<gene>
    <name evidence="2" type="ORF">B2M20_06300</name>
</gene>
<sequence>MIFRKIRLDAMAVDQLVVRFAAITAAQDDALLGNELTKFNRLFDRMMEVSEELKGRPGDQRRALIALYNHPNMQVQLQAAKLTLAVVSDEARRKIEAIASSRWLPQSGDAGMCLLNLDRGIFKPT</sequence>
<organism evidence="2 3">
    <name type="scientific">Nitrobacter vulgaris</name>
    <dbReference type="NCBI Taxonomy" id="29421"/>
    <lineage>
        <taxon>Bacteria</taxon>
        <taxon>Pseudomonadati</taxon>
        <taxon>Pseudomonadota</taxon>
        <taxon>Alphaproteobacteria</taxon>
        <taxon>Hyphomicrobiales</taxon>
        <taxon>Nitrobacteraceae</taxon>
        <taxon>Nitrobacter</taxon>
    </lineage>
</organism>
<evidence type="ECO:0000313" key="3">
    <source>
        <dbReference type="Proteomes" id="UP000189940"/>
    </source>
</evidence>
<feature type="domain" description="DUF2019" evidence="1">
    <location>
        <begin position="14"/>
        <end position="118"/>
    </location>
</feature>
<dbReference type="OrthoDB" id="7963325at2"/>
<dbReference type="InterPro" id="IPR018568">
    <property type="entry name" value="DUF2019"/>
</dbReference>